<organism evidence="1 2">
    <name type="scientific">Tanacetum coccineum</name>
    <dbReference type="NCBI Taxonomy" id="301880"/>
    <lineage>
        <taxon>Eukaryota</taxon>
        <taxon>Viridiplantae</taxon>
        <taxon>Streptophyta</taxon>
        <taxon>Embryophyta</taxon>
        <taxon>Tracheophyta</taxon>
        <taxon>Spermatophyta</taxon>
        <taxon>Magnoliopsida</taxon>
        <taxon>eudicotyledons</taxon>
        <taxon>Gunneridae</taxon>
        <taxon>Pentapetalae</taxon>
        <taxon>asterids</taxon>
        <taxon>campanulids</taxon>
        <taxon>Asterales</taxon>
        <taxon>Asteraceae</taxon>
        <taxon>Asteroideae</taxon>
        <taxon>Anthemideae</taxon>
        <taxon>Anthemidinae</taxon>
        <taxon>Tanacetum</taxon>
    </lineage>
</organism>
<reference evidence="1" key="2">
    <citation type="submission" date="2022-01" db="EMBL/GenBank/DDBJ databases">
        <authorList>
            <person name="Yamashiro T."/>
            <person name="Shiraishi A."/>
            <person name="Satake H."/>
            <person name="Nakayama K."/>
        </authorList>
    </citation>
    <scope>NUCLEOTIDE SEQUENCE</scope>
</reference>
<sequence>HGGGDDIDVDGGCGVVVGAGCGAMMMVTVLRRVAGWR</sequence>
<comment type="caution">
    <text evidence="1">The sequence shown here is derived from an EMBL/GenBank/DDBJ whole genome shotgun (WGS) entry which is preliminary data.</text>
</comment>
<keyword evidence="2" id="KW-1185">Reference proteome</keyword>
<gene>
    <name evidence="1" type="ORF">Tco_0895704</name>
</gene>
<proteinExistence type="predicted"/>
<protein>
    <submittedName>
        <fullName evidence="1">Uncharacterized protein</fullName>
    </submittedName>
</protein>
<evidence type="ECO:0000313" key="1">
    <source>
        <dbReference type="EMBL" id="GJT25767.1"/>
    </source>
</evidence>
<name>A0ABQ5CHI3_9ASTR</name>
<accession>A0ABQ5CHI3</accession>
<feature type="non-terminal residue" evidence="1">
    <location>
        <position position="1"/>
    </location>
</feature>
<dbReference type="Proteomes" id="UP001151760">
    <property type="component" value="Unassembled WGS sequence"/>
</dbReference>
<reference evidence="1" key="1">
    <citation type="journal article" date="2022" name="Int. J. Mol. Sci.">
        <title>Draft Genome of Tanacetum Coccineum: Genomic Comparison of Closely Related Tanacetum-Family Plants.</title>
        <authorList>
            <person name="Yamashiro T."/>
            <person name="Shiraishi A."/>
            <person name="Nakayama K."/>
            <person name="Satake H."/>
        </authorList>
    </citation>
    <scope>NUCLEOTIDE SEQUENCE</scope>
</reference>
<dbReference type="EMBL" id="BQNB010014238">
    <property type="protein sequence ID" value="GJT25767.1"/>
    <property type="molecule type" value="Genomic_DNA"/>
</dbReference>
<evidence type="ECO:0000313" key="2">
    <source>
        <dbReference type="Proteomes" id="UP001151760"/>
    </source>
</evidence>